<evidence type="ECO:0000256" key="4">
    <source>
        <dbReference type="SAM" id="Phobius"/>
    </source>
</evidence>
<evidence type="ECO:0000256" key="3">
    <source>
        <dbReference type="ARBA" id="ARBA00023136"/>
    </source>
</evidence>
<feature type="transmembrane region" description="Helical" evidence="4">
    <location>
        <begin position="462"/>
        <end position="481"/>
    </location>
</feature>
<dbReference type="InterPro" id="IPR011701">
    <property type="entry name" value="MFS"/>
</dbReference>
<keyword evidence="2 4" id="KW-1133">Transmembrane helix</keyword>
<proteinExistence type="predicted"/>
<name>A0ABU4AKB4_9HYPH</name>
<dbReference type="RefSeq" id="WP_317561229.1">
    <property type="nucleotide sequence ID" value="NZ_JAWLIP010000004.1"/>
</dbReference>
<feature type="transmembrane region" description="Helical" evidence="4">
    <location>
        <begin position="423"/>
        <end position="442"/>
    </location>
</feature>
<evidence type="ECO:0000259" key="5">
    <source>
        <dbReference type="PROSITE" id="PS50850"/>
    </source>
</evidence>
<feature type="transmembrane region" description="Helical" evidence="4">
    <location>
        <begin position="525"/>
        <end position="543"/>
    </location>
</feature>
<keyword evidence="1 4" id="KW-0812">Transmembrane</keyword>
<dbReference type="PANTHER" id="PTHR11360:SF317">
    <property type="entry name" value="MAJOR FACILITATOR SUPERFAMILY (MFS) PROFILE DOMAIN-CONTAINING PROTEIN-RELATED"/>
    <property type="match status" value="1"/>
</dbReference>
<dbReference type="CDD" id="cd17353">
    <property type="entry name" value="MFS_OFA_like"/>
    <property type="match status" value="1"/>
</dbReference>
<evidence type="ECO:0000313" key="6">
    <source>
        <dbReference type="EMBL" id="MDV6226688.1"/>
    </source>
</evidence>
<gene>
    <name evidence="6" type="ORF">R2G56_10370</name>
</gene>
<dbReference type="SUPFAM" id="SSF103473">
    <property type="entry name" value="MFS general substrate transporter"/>
    <property type="match status" value="1"/>
</dbReference>
<dbReference type="InterPro" id="IPR020846">
    <property type="entry name" value="MFS_dom"/>
</dbReference>
<feature type="transmembrane region" description="Helical" evidence="4">
    <location>
        <begin position="327"/>
        <end position="350"/>
    </location>
</feature>
<feature type="transmembrane region" description="Helical" evidence="4">
    <location>
        <begin position="185"/>
        <end position="204"/>
    </location>
</feature>
<reference evidence="6 7" key="1">
    <citation type="submission" date="2023-10" db="EMBL/GenBank/DDBJ databases">
        <authorList>
            <person name="Venkata Ramana C."/>
            <person name="Sasikala C."/>
            <person name="Dhurka M."/>
        </authorList>
    </citation>
    <scope>NUCLEOTIDE SEQUENCE [LARGE SCALE GENOMIC DNA]</scope>
    <source>
        <strain evidence="6 7">KCTC 32151</strain>
    </source>
</reference>
<dbReference type="Proteomes" id="UP001185659">
    <property type="component" value="Unassembled WGS sequence"/>
</dbReference>
<evidence type="ECO:0000256" key="1">
    <source>
        <dbReference type="ARBA" id="ARBA00022692"/>
    </source>
</evidence>
<sequence>MSAASETLTGAPAGGFLDRERIIARPGFNRWLVPPAALAIHLCIGMAYGFSVFWLPLTQAIGISESVVCEDMTLVGALFTTSCDWRVSDLGWIYTLFFVLLGSAAAIWGGWLERAGPRKAGVVAAFCWCGGIAVAALGVMMHQLWLMWLGAGVIGGIGLGLGYISPVSTLIKWFPDRRGMATGMAIMGFGGGAMIGAPLADMLMNTFKTADSVGVWQTFLVMAVIYFVFMMGGAFGYRIPPAGWRPEGWTPPAKSAKSMITSRHVHLRDAHKTKQFWLIWAVLTLNVSAGIGVIGMASPMLQEIFGGRLIGLPELSFNELDASQKTAIAAIAAGFAGLLSLFNIGGRFFWASLSDKIGRKNTYYAFFLIGIVLYALVPSAAHMGSQVLFVLMFGIILSMYGGGFATVPAYLADIFGTQFVGAIHGRLLTAWATAGIIGPVVVNYIREAQLNAGIPREQVYDFTMYILAGMLLLGLICNMLVKPLSDEWYMSDEEVAKLQAKSAAADSGPTGSFGIGKGGFDGKALMAWAIVGIPILWGVWITLQKTAALF</sequence>
<feature type="transmembrane region" description="Helical" evidence="4">
    <location>
        <begin position="216"/>
        <end position="237"/>
    </location>
</feature>
<dbReference type="PANTHER" id="PTHR11360">
    <property type="entry name" value="MONOCARBOXYLATE TRANSPORTER"/>
    <property type="match status" value="1"/>
</dbReference>
<feature type="transmembrane region" description="Helical" evidence="4">
    <location>
        <begin position="362"/>
        <end position="381"/>
    </location>
</feature>
<feature type="domain" description="Major facilitator superfamily (MFS) profile" evidence="5">
    <location>
        <begin position="37"/>
        <end position="486"/>
    </location>
</feature>
<keyword evidence="7" id="KW-1185">Reference proteome</keyword>
<dbReference type="Pfam" id="PF07690">
    <property type="entry name" value="MFS_1"/>
    <property type="match status" value="1"/>
</dbReference>
<organism evidence="6 7">
    <name type="scientific">Nitratireductor aquimarinus</name>
    <dbReference type="NCBI Taxonomy" id="889300"/>
    <lineage>
        <taxon>Bacteria</taxon>
        <taxon>Pseudomonadati</taxon>
        <taxon>Pseudomonadota</taxon>
        <taxon>Alphaproteobacteria</taxon>
        <taxon>Hyphomicrobiales</taxon>
        <taxon>Phyllobacteriaceae</taxon>
        <taxon>Nitratireductor</taxon>
    </lineage>
</organism>
<evidence type="ECO:0000313" key="7">
    <source>
        <dbReference type="Proteomes" id="UP001185659"/>
    </source>
</evidence>
<dbReference type="InterPro" id="IPR050327">
    <property type="entry name" value="Proton-linked_MCT"/>
</dbReference>
<protein>
    <submittedName>
        <fullName evidence="6">OFA family MFS transporter</fullName>
    </submittedName>
</protein>
<feature type="transmembrane region" description="Helical" evidence="4">
    <location>
        <begin position="91"/>
        <end position="108"/>
    </location>
</feature>
<keyword evidence="3 4" id="KW-0472">Membrane</keyword>
<dbReference type="InterPro" id="IPR036259">
    <property type="entry name" value="MFS_trans_sf"/>
</dbReference>
<comment type="caution">
    <text evidence="6">The sequence shown here is derived from an EMBL/GenBank/DDBJ whole genome shotgun (WGS) entry which is preliminary data.</text>
</comment>
<evidence type="ECO:0000256" key="2">
    <source>
        <dbReference type="ARBA" id="ARBA00022989"/>
    </source>
</evidence>
<dbReference type="PROSITE" id="PS50850">
    <property type="entry name" value="MFS"/>
    <property type="match status" value="1"/>
</dbReference>
<feature type="transmembrane region" description="Helical" evidence="4">
    <location>
        <begin position="145"/>
        <end position="164"/>
    </location>
</feature>
<feature type="transmembrane region" description="Helical" evidence="4">
    <location>
        <begin position="387"/>
        <end position="411"/>
    </location>
</feature>
<feature type="transmembrane region" description="Helical" evidence="4">
    <location>
        <begin position="120"/>
        <end position="139"/>
    </location>
</feature>
<dbReference type="Gene3D" id="1.20.1250.20">
    <property type="entry name" value="MFS general substrate transporter like domains"/>
    <property type="match status" value="2"/>
</dbReference>
<feature type="transmembrane region" description="Helical" evidence="4">
    <location>
        <begin position="276"/>
        <end position="297"/>
    </location>
</feature>
<dbReference type="EMBL" id="JAWLIP010000004">
    <property type="protein sequence ID" value="MDV6226688.1"/>
    <property type="molecule type" value="Genomic_DNA"/>
</dbReference>
<accession>A0ABU4AKB4</accession>
<feature type="transmembrane region" description="Helical" evidence="4">
    <location>
        <begin position="31"/>
        <end position="55"/>
    </location>
</feature>